<name>A0A564G5L8_9HYPH</name>
<sequence length="95" mass="10729">MEPRKRPSWRALTPGQRALLQRMRREGALVSVRPWEMSTVRSLLARGLLRPRIRGRERGREGIWFLTALGVRIVPDPSEAASESDLEKDEAAGAP</sequence>
<protein>
    <submittedName>
        <fullName evidence="2">Uncharacterized protein</fullName>
    </submittedName>
</protein>
<accession>A0A564G5L8</accession>
<evidence type="ECO:0000313" key="3">
    <source>
        <dbReference type="Proteomes" id="UP000401717"/>
    </source>
</evidence>
<dbReference type="Proteomes" id="UP000401717">
    <property type="component" value="Unassembled WGS sequence"/>
</dbReference>
<evidence type="ECO:0000313" key="1">
    <source>
        <dbReference type="EMBL" id="GJD55546.1"/>
    </source>
</evidence>
<dbReference type="AlphaFoldDB" id="A0A564G5L8"/>
<dbReference type="Proteomes" id="UP001055303">
    <property type="component" value="Unassembled WGS sequence"/>
</dbReference>
<gene>
    <name evidence="1" type="ORF">IFDJLNFL_1433</name>
    <name evidence="2" type="ORF">MTDSW087_05350</name>
</gene>
<proteinExistence type="predicted"/>
<organism evidence="2 3">
    <name type="scientific">Methylobacterium dankookense</name>
    <dbReference type="NCBI Taxonomy" id="560405"/>
    <lineage>
        <taxon>Bacteria</taxon>
        <taxon>Pseudomonadati</taxon>
        <taxon>Pseudomonadota</taxon>
        <taxon>Alphaproteobacteria</taxon>
        <taxon>Hyphomicrobiales</taxon>
        <taxon>Methylobacteriaceae</taxon>
        <taxon>Methylobacterium</taxon>
    </lineage>
</organism>
<reference evidence="1" key="2">
    <citation type="journal article" date="2021" name="Front. Microbiol.">
        <title>Comprehensive Comparative Genomics and Phenotyping of Methylobacterium Species.</title>
        <authorList>
            <person name="Alessa O."/>
            <person name="Ogura Y."/>
            <person name="Fujitani Y."/>
            <person name="Takami H."/>
            <person name="Hayashi T."/>
            <person name="Sahin N."/>
            <person name="Tani A."/>
        </authorList>
    </citation>
    <scope>NUCLEOTIDE SEQUENCE</scope>
    <source>
        <strain evidence="1">DSM 22415</strain>
    </source>
</reference>
<evidence type="ECO:0000313" key="4">
    <source>
        <dbReference type="Proteomes" id="UP001055303"/>
    </source>
</evidence>
<dbReference type="EMBL" id="CABFVH010000061">
    <property type="protein sequence ID" value="VUF15607.1"/>
    <property type="molecule type" value="Genomic_DNA"/>
</dbReference>
<dbReference type="EMBL" id="BPQI01000032">
    <property type="protein sequence ID" value="GJD55546.1"/>
    <property type="molecule type" value="Genomic_DNA"/>
</dbReference>
<keyword evidence="4" id="KW-1185">Reference proteome</keyword>
<reference evidence="2 3" key="1">
    <citation type="submission" date="2019-06" db="EMBL/GenBank/DDBJ databases">
        <authorList>
            <person name="Rodrigo-Torres L."/>
            <person name="Arahal R. D."/>
            <person name="Lucena T."/>
        </authorList>
    </citation>
    <scope>NUCLEOTIDE SEQUENCE [LARGE SCALE GENOMIC DNA]</scope>
    <source>
        <strain evidence="2 3">SW08-7</strain>
    </source>
</reference>
<reference evidence="1" key="3">
    <citation type="submission" date="2021-08" db="EMBL/GenBank/DDBJ databases">
        <authorList>
            <person name="Tani A."/>
            <person name="Ola A."/>
            <person name="Ogura Y."/>
            <person name="Katsura K."/>
            <person name="Hayashi T."/>
        </authorList>
    </citation>
    <scope>NUCLEOTIDE SEQUENCE</scope>
    <source>
        <strain evidence="1">DSM 22415</strain>
    </source>
</reference>
<evidence type="ECO:0000313" key="2">
    <source>
        <dbReference type="EMBL" id="VUF15607.1"/>
    </source>
</evidence>